<dbReference type="Gene3D" id="3.40.50.2300">
    <property type="match status" value="2"/>
</dbReference>
<dbReference type="EMBL" id="VSSQ01011439">
    <property type="protein sequence ID" value="MPM46837.1"/>
    <property type="molecule type" value="Genomic_DNA"/>
</dbReference>
<dbReference type="AlphaFoldDB" id="A0A645A1A8"/>
<organism evidence="5">
    <name type="scientific">bioreactor metagenome</name>
    <dbReference type="NCBI Taxonomy" id="1076179"/>
    <lineage>
        <taxon>unclassified sequences</taxon>
        <taxon>metagenomes</taxon>
        <taxon>ecological metagenomes</taxon>
    </lineage>
</organism>
<keyword evidence="2" id="KW-0238">DNA-binding</keyword>
<feature type="domain" description="Transcriptional regulator LacI/GalR-like sensor" evidence="4">
    <location>
        <begin position="138"/>
        <end position="291"/>
    </location>
</feature>
<dbReference type="InterPro" id="IPR028082">
    <property type="entry name" value="Peripla_BP_I"/>
</dbReference>
<proteinExistence type="predicted"/>
<evidence type="ECO:0000313" key="5">
    <source>
        <dbReference type="EMBL" id="MPM46837.1"/>
    </source>
</evidence>
<accession>A0A645A1A8</accession>
<evidence type="ECO:0000256" key="2">
    <source>
        <dbReference type="ARBA" id="ARBA00023125"/>
    </source>
</evidence>
<dbReference type="SUPFAM" id="SSF53822">
    <property type="entry name" value="Periplasmic binding protein-like I"/>
    <property type="match status" value="1"/>
</dbReference>
<dbReference type="Pfam" id="PF13377">
    <property type="entry name" value="Peripla_BP_3"/>
    <property type="match status" value="1"/>
</dbReference>
<keyword evidence="3" id="KW-0804">Transcription</keyword>
<evidence type="ECO:0000259" key="4">
    <source>
        <dbReference type="Pfam" id="PF13377"/>
    </source>
</evidence>
<gene>
    <name evidence="5" type="ORF">SDC9_93544</name>
</gene>
<evidence type="ECO:0000256" key="1">
    <source>
        <dbReference type="ARBA" id="ARBA00023015"/>
    </source>
</evidence>
<comment type="caution">
    <text evidence="5">The sequence shown here is derived from an EMBL/GenBank/DDBJ whole genome shotgun (WGS) entry which is preliminary data.</text>
</comment>
<name>A0A645A1A8_9ZZZZ</name>
<protein>
    <recommendedName>
        <fullName evidence="4">Transcriptional regulator LacI/GalR-like sensor domain-containing protein</fullName>
    </recommendedName>
</protein>
<keyword evidence="1" id="KW-0805">Transcription regulation</keyword>
<evidence type="ECO:0000256" key="3">
    <source>
        <dbReference type="ARBA" id="ARBA00023163"/>
    </source>
</evidence>
<reference evidence="5" key="1">
    <citation type="submission" date="2019-08" db="EMBL/GenBank/DDBJ databases">
        <authorList>
            <person name="Kucharzyk K."/>
            <person name="Murdoch R.W."/>
            <person name="Higgins S."/>
            <person name="Loffler F."/>
        </authorList>
    </citation>
    <scope>NUCLEOTIDE SEQUENCE</scope>
</reference>
<dbReference type="GO" id="GO:0003677">
    <property type="term" value="F:DNA binding"/>
    <property type="evidence" value="ECO:0007669"/>
    <property type="project" value="UniProtKB-KW"/>
</dbReference>
<sequence>MLNEEGVIHCHAGRRARVLARPGNKYRIGIVIDNGKQGIPPFTYDNAGTCWLMHNAVQMALMKRHTPSITLPPEMDYSSYAGQLDGILLVRDTDGVWRFPLYPDRPAVTIWNQPPPEEWVNGVYPDREAAILRAGVYFLTHGVRQLWAVAPERRMDWFDSLEQFLRDRGVEDCHRLPVHSNFGKALEELFDAMIRPQLKLPVAIITGGDYLSRELNRTMIAAGLQPKKDFFMVGGSGLTEAAHWQPALSVVGMPFLEMAESAVTMLFDLLKHPGARFPLCRVPARLILRET</sequence>
<dbReference type="InterPro" id="IPR046335">
    <property type="entry name" value="LacI/GalR-like_sensor"/>
</dbReference>